<dbReference type="Proteomes" id="UP001367508">
    <property type="component" value="Unassembled WGS sequence"/>
</dbReference>
<protein>
    <submittedName>
        <fullName evidence="2">Uncharacterized protein</fullName>
    </submittedName>
</protein>
<evidence type="ECO:0000313" key="2">
    <source>
        <dbReference type="EMBL" id="KAK7324205.1"/>
    </source>
</evidence>
<dbReference type="EMBL" id="JAYMYQ010000006">
    <property type="protein sequence ID" value="KAK7324205.1"/>
    <property type="molecule type" value="Genomic_DNA"/>
</dbReference>
<evidence type="ECO:0000256" key="1">
    <source>
        <dbReference type="SAM" id="MobiDB-lite"/>
    </source>
</evidence>
<evidence type="ECO:0000313" key="3">
    <source>
        <dbReference type="Proteomes" id="UP001367508"/>
    </source>
</evidence>
<comment type="caution">
    <text evidence="2">The sequence shown here is derived from an EMBL/GenBank/DDBJ whole genome shotgun (WGS) entry which is preliminary data.</text>
</comment>
<organism evidence="2 3">
    <name type="scientific">Canavalia gladiata</name>
    <name type="common">Sword bean</name>
    <name type="synonym">Dolichos gladiatus</name>
    <dbReference type="NCBI Taxonomy" id="3824"/>
    <lineage>
        <taxon>Eukaryota</taxon>
        <taxon>Viridiplantae</taxon>
        <taxon>Streptophyta</taxon>
        <taxon>Embryophyta</taxon>
        <taxon>Tracheophyta</taxon>
        <taxon>Spermatophyta</taxon>
        <taxon>Magnoliopsida</taxon>
        <taxon>eudicotyledons</taxon>
        <taxon>Gunneridae</taxon>
        <taxon>Pentapetalae</taxon>
        <taxon>rosids</taxon>
        <taxon>fabids</taxon>
        <taxon>Fabales</taxon>
        <taxon>Fabaceae</taxon>
        <taxon>Papilionoideae</taxon>
        <taxon>50 kb inversion clade</taxon>
        <taxon>NPAAA clade</taxon>
        <taxon>indigoferoid/millettioid clade</taxon>
        <taxon>Phaseoleae</taxon>
        <taxon>Canavalia</taxon>
    </lineage>
</organism>
<dbReference type="AlphaFoldDB" id="A0AAN9KUN6"/>
<reference evidence="2 3" key="1">
    <citation type="submission" date="2024-01" db="EMBL/GenBank/DDBJ databases">
        <title>The genomes of 5 underutilized Papilionoideae crops provide insights into root nodulation and disease resistanc.</title>
        <authorList>
            <person name="Jiang F."/>
        </authorList>
    </citation>
    <scope>NUCLEOTIDE SEQUENCE [LARGE SCALE GENOMIC DNA]</scope>
    <source>
        <strain evidence="2">LVBAO_FW01</strain>
        <tissue evidence="2">Leaves</tissue>
    </source>
</reference>
<name>A0AAN9KUN6_CANGL</name>
<proteinExistence type="predicted"/>
<sequence>MQGVRIKPKTGEPGSRRSTTRAGSVRPPTTEWLGVHDFGKEPNRRWVRDSYFWPEPPRIIGAAYIYRTIQCEASVLCTGASPTTSLLRSRGSFHLPEPSSLLHAALYGSRDPSEGRERSREEQGNTAESRKRAFTPLKPAKLRYIRPWHRELHSNGNHSTIGVPHRSRLSSMICRRSKGRVRMGIRDLEIDGKEMFSEGLGCPEVMP</sequence>
<feature type="compositionally biased region" description="Basic and acidic residues" evidence="1">
    <location>
        <begin position="111"/>
        <end position="131"/>
    </location>
</feature>
<gene>
    <name evidence="2" type="ORF">VNO77_27731</name>
</gene>
<feature type="region of interest" description="Disordered" evidence="1">
    <location>
        <begin position="1"/>
        <end position="27"/>
    </location>
</feature>
<feature type="region of interest" description="Disordered" evidence="1">
    <location>
        <begin position="108"/>
        <end position="132"/>
    </location>
</feature>
<keyword evidence="3" id="KW-1185">Reference proteome</keyword>
<accession>A0AAN9KUN6</accession>